<gene>
    <name evidence="2" type="ORF">TorRG33x02_135410</name>
</gene>
<feature type="domain" description="F-box protein At3g26010-like beta-propeller" evidence="1">
    <location>
        <begin position="53"/>
        <end position="234"/>
    </location>
</feature>
<dbReference type="AlphaFoldDB" id="A0A2P5EYR9"/>
<accession>A0A2P5EYR9</accession>
<dbReference type="Proteomes" id="UP000237000">
    <property type="component" value="Unassembled WGS sequence"/>
</dbReference>
<sequence length="265" mass="31115">MMVFETEEEEEEEQRLSRKKRIKRIEKTKSMFDYIPDDLVHEILIRLPNLKSAVQSHVYVFSSETGQWSELGQNRLLRTLESNDVVASNGVLYWIHLRFKRLVAFYPFRVKSFHTKQWRVIPLPDGFRYPGGVGDEDYSQPQLRLGLFQGRPRLSQLFRVDSQHLCFKVWDLTYNNGDVNAESSLPLVHHLKIEAADVNSMSVSVLAFHPSHNNQIYMLRNRKLYLYDIETKKQVELAEIHSDFNGNMPDLPIFPFVHPVWPTLV</sequence>
<dbReference type="PANTHER" id="PTHR35546">
    <property type="entry name" value="F-BOX PROTEIN INTERACTION DOMAIN PROTEIN-RELATED"/>
    <property type="match status" value="1"/>
</dbReference>
<evidence type="ECO:0000313" key="3">
    <source>
        <dbReference type="Proteomes" id="UP000237000"/>
    </source>
</evidence>
<evidence type="ECO:0000313" key="2">
    <source>
        <dbReference type="EMBL" id="PON90684.1"/>
    </source>
</evidence>
<evidence type="ECO:0000259" key="1">
    <source>
        <dbReference type="Pfam" id="PF24750"/>
    </source>
</evidence>
<dbReference type="InterPro" id="IPR056592">
    <property type="entry name" value="Beta-prop_At3g26010-like"/>
</dbReference>
<dbReference type="InParanoid" id="A0A2P5EYR9"/>
<organism evidence="2 3">
    <name type="scientific">Trema orientale</name>
    <name type="common">Charcoal tree</name>
    <name type="synonym">Celtis orientalis</name>
    <dbReference type="NCBI Taxonomy" id="63057"/>
    <lineage>
        <taxon>Eukaryota</taxon>
        <taxon>Viridiplantae</taxon>
        <taxon>Streptophyta</taxon>
        <taxon>Embryophyta</taxon>
        <taxon>Tracheophyta</taxon>
        <taxon>Spermatophyta</taxon>
        <taxon>Magnoliopsida</taxon>
        <taxon>eudicotyledons</taxon>
        <taxon>Gunneridae</taxon>
        <taxon>Pentapetalae</taxon>
        <taxon>rosids</taxon>
        <taxon>fabids</taxon>
        <taxon>Rosales</taxon>
        <taxon>Cannabaceae</taxon>
        <taxon>Trema</taxon>
    </lineage>
</organism>
<name>A0A2P5EYR9_TREOI</name>
<reference evidence="3" key="1">
    <citation type="submission" date="2016-06" db="EMBL/GenBank/DDBJ databases">
        <title>Parallel loss of symbiosis genes in relatives of nitrogen-fixing non-legume Parasponia.</title>
        <authorList>
            <person name="Van Velzen R."/>
            <person name="Holmer R."/>
            <person name="Bu F."/>
            <person name="Rutten L."/>
            <person name="Van Zeijl A."/>
            <person name="Liu W."/>
            <person name="Santuari L."/>
            <person name="Cao Q."/>
            <person name="Sharma T."/>
            <person name="Shen D."/>
            <person name="Roswanjaya Y."/>
            <person name="Wardhani T."/>
            <person name="Kalhor M.S."/>
            <person name="Jansen J."/>
            <person name="Van den Hoogen J."/>
            <person name="Gungor B."/>
            <person name="Hartog M."/>
            <person name="Hontelez J."/>
            <person name="Verver J."/>
            <person name="Yang W.-C."/>
            <person name="Schijlen E."/>
            <person name="Repin R."/>
            <person name="Schilthuizen M."/>
            <person name="Schranz E."/>
            <person name="Heidstra R."/>
            <person name="Miyata K."/>
            <person name="Fedorova E."/>
            <person name="Kohlen W."/>
            <person name="Bisseling T."/>
            <person name="Smit S."/>
            <person name="Geurts R."/>
        </authorList>
    </citation>
    <scope>NUCLEOTIDE SEQUENCE [LARGE SCALE GENOMIC DNA]</scope>
    <source>
        <strain evidence="3">cv. RG33-2</strain>
    </source>
</reference>
<dbReference type="OrthoDB" id="625245at2759"/>
<keyword evidence="3" id="KW-1185">Reference proteome</keyword>
<dbReference type="InterPro" id="IPR055290">
    <property type="entry name" value="At3g26010-like"/>
</dbReference>
<dbReference type="PANTHER" id="PTHR35546:SF130">
    <property type="entry name" value="EXPRESSED PROTEIN"/>
    <property type="match status" value="1"/>
</dbReference>
<dbReference type="EMBL" id="JXTC01000081">
    <property type="protein sequence ID" value="PON90684.1"/>
    <property type="molecule type" value="Genomic_DNA"/>
</dbReference>
<protein>
    <recommendedName>
        <fullName evidence="1">F-box protein At3g26010-like beta-propeller domain-containing protein</fullName>
    </recommendedName>
</protein>
<comment type="caution">
    <text evidence="2">The sequence shown here is derived from an EMBL/GenBank/DDBJ whole genome shotgun (WGS) entry which is preliminary data.</text>
</comment>
<dbReference type="Pfam" id="PF24750">
    <property type="entry name" value="b-prop_At3g26010-like"/>
    <property type="match status" value="1"/>
</dbReference>
<proteinExistence type="predicted"/>